<dbReference type="Ensembl" id="ENSRFET00010009122.1">
    <property type="protein sequence ID" value="ENSRFEP00010008296.1"/>
    <property type="gene ID" value="ENSRFEG00010005669.1"/>
</dbReference>
<dbReference type="PANTHER" id="PTHR28586:SF1">
    <property type="entry name" value="PROTEIN PAXX"/>
    <property type="match status" value="1"/>
</dbReference>
<reference evidence="1" key="5">
    <citation type="submission" date="2025-09" db="UniProtKB">
        <authorList>
            <consortium name="Ensembl"/>
        </authorList>
    </citation>
    <scope>IDENTIFICATION</scope>
</reference>
<reference evidence="1 2" key="1">
    <citation type="journal article" date="2015" name="Annu Rev Anim Biosci">
        <title>The Genome 10K Project: a way forward.</title>
        <authorList>
            <person name="Koepfli K.P."/>
            <person name="Paten B."/>
            <person name="O'Brien S.J."/>
            <person name="Koepfli K.P."/>
            <person name="Paten B."/>
            <person name="Antunes A."/>
            <person name="Belov K."/>
            <person name="Bustamante C."/>
            <person name="Castoe T.A."/>
            <person name="Clawson H."/>
            <person name="Crawford A.J."/>
            <person name="Diekhans M."/>
            <person name="Distel D."/>
            <person name="Durbin R."/>
            <person name="Earl D."/>
            <person name="Fujita M.K."/>
            <person name="Gamble T."/>
            <person name="Georges A."/>
            <person name="Gemmell N."/>
            <person name="Gilbert M.T."/>
            <person name="Graves J.M."/>
            <person name="Green R.E."/>
            <person name="Hickey G."/>
            <person name="Jarvis E.D."/>
            <person name="Johnson W."/>
            <person name="Komissarov A."/>
            <person name="Korf I."/>
            <person name="Kuhn R."/>
            <person name="Larkin D.M."/>
            <person name="Lewin H."/>
            <person name="Lopez J.V."/>
            <person name="Ma J."/>
            <person name="Marques-Bonet T."/>
            <person name="Miller W."/>
            <person name="Murphy R."/>
            <person name="Pevzner P."/>
            <person name="Shapiro B."/>
            <person name="Steiner C."/>
            <person name="Tamazian G."/>
            <person name="Venkatesh B."/>
            <person name="Wang J."/>
            <person name="Wayne R."/>
            <person name="Wiley E."/>
            <person name="Yang H."/>
            <person name="Zhang G."/>
            <person name="Haussler D."/>
            <person name="Ryder O."/>
            <person name="O'Brien S.J."/>
        </authorList>
    </citation>
    <scope>NUCLEOTIDE SEQUENCE</scope>
</reference>
<dbReference type="GO" id="GO:0006303">
    <property type="term" value="P:double-strand break repair via nonhomologous end joining"/>
    <property type="evidence" value="ECO:0007669"/>
    <property type="project" value="Ensembl"/>
</dbReference>
<dbReference type="GO" id="GO:0005654">
    <property type="term" value="C:nucleoplasm"/>
    <property type="evidence" value="ECO:0007669"/>
    <property type="project" value="Ensembl"/>
</dbReference>
<evidence type="ECO:0000313" key="2">
    <source>
        <dbReference type="Proteomes" id="UP000472240"/>
    </source>
</evidence>
<dbReference type="InterPro" id="IPR054134">
    <property type="entry name" value="PAXX_N"/>
</dbReference>
<organism evidence="1 2">
    <name type="scientific">Rhinolophus ferrumequinum</name>
    <name type="common">Greater horseshoe bat</name>
    <dbReference type="NCBI Taxonomy" id="59479"/>
    <lineage>
        <taxon>Eukaryota</taxon>
        <taxon>Metazoa</taxon>
        <taxon>Chordata</taxon>
        <taxon>Craniata</taxon>
        <taxon>Vertebrata</taxon>
        <taxon>Euteleostomi</taxon>
        <taxon>Mammalia</taxon>
        <taxon>Eutheria</taxon>
        <taxon>Laurasiatheria</taxon>
        <taxon>Chiroptera</taxon>
        <taxon>Yinpterochiroptera</taxon>
        <taxon>Rhinolophoidea</taxon>
        <taxon>Rhinolophidae</taxon>
        <taxon>Rhinolophinae</taxon>
        <taxon>Rhinolophus</taxon>
    </lineage>
</organism>
<dbReference type="InParanoid" id="A0A671E4Z1"/>
<accession>A0A671E4Z1</accession>
<reference evidence="1 2" key="2">
    <citation type="journal article" date="2018" name="Annu Rev Anim Biosci">
        <title>Bat Biology, Genomes, and the Bat1K Project: To Generate Chromosome-Level Genomes for All Living Bat Species.</title>
        <authorList>
            <person name="Teeling E.C."/>
            <person name="Vernes S.C."/>
            <person name="Davalos L.M."/>
            <person name="Ray D.A."/>
            <person name="Gilbert M.T.P."/>
            <person name="Myers E."/>
        </authorList>
    </citation>
    <scope>NUCLEOTIDE SEQUENCE</scope>
</reference>
<protein>
    <submittedName>
        <fullName evidence="1">PAXX non-homologous end joining factor</fullName>
    </submittedName>
</protein>
<reference evidence="1" key="4">
    <citation type="submission" date="2025-08" db="UniProtKB">
        <authorList>
            <consortium name="Ensembl"/>
        </authorList>
    </citation>
    <scope>IDENTIFICATION</scope>
</reference>
<keyword evidence="2" id="KW-1185">Reference proteome</keyword>
<dbReference type="GO" id="GO:0042803">
    <property type="term" value="F:protein homodimerization activity"/>
    <property type="evidence" value="ECO:0007669"/>
    <property type="project" value="Ensembl"/>
</dbReference>
<name>A0A671E4Z1_RHIFE</name>
<dbReference type="InterPro" id="IPR027873">
    <property type="entry name" value="PAXX"/>
</dbReference>
<dbReference type="Pfam" id="PF15384">
    <property type="entry name" value="PAXX"/>
    <property type="match status" value="1"/>
</dbReference>
<proteinExistence type="predicted"/>
<dbReference type="GO" id="GO:0070419">
    <property type="term" value="C:nonhomologous end joining complex"/>
    <property type="evidence" value="ECO:0007669"/>
    <property type="project" value="Ensembl"/>
</dbReference>
<dbReference type="GeneTree" id="ENSGT00390000000543"/>
<dbReference type="FunCoup" id="A0A671E4Z1">
    <property type="interactions" value="319"/>
</dbReference>
<sequence length="224" mass="23688">MVPVPVPPPLLSPPLCTLPPGTGPARFVCYCEGEGVGAKGQGGFNIYVTDAAELWSTCFTPESLAALKARFGLSAAEDITRRFRTACEQQAVAFTLQEDGASLTVSGGPLALDLNLSKVPGPEAAPRLQALTLGLAERVCSLERRLTGRNEGGHPAASRGPPSCASILGCFPSCRGDSCQPQEELSAGGASAILTRPGSSERHPWTWRQEAVSWRVPHQPWLQE</sequence>
<dbReference type="GO" id="GO:0070182">
    <property type="term" value="F:DNA polymerase binding"/>
    <property type="evidence" value="ECO:0007669"/>
    <property type="project" value="Ensembl"/>
</dbReference>
<dbReference type="GO" id="GO:0035861">
    <property type="term" value="C:site of double-strand break"/>
    <property type="evidence" value="ECO:0007669"/>
    <property type="project" value="Ensembl"/>
</dbReference>
<dbReference type="CDD" id="cd22286">
    <property type="entry name" value="HD_PAXX_N"/>
    <property type="match status" value="1"/>
</dbReference>
<dbReference type="Proteomes" id="UP000472240">
    <property type="component" value="Chromosome 12"/>
</dbReference>
<dbReference type="GO" id="GO:0043564">
    <property type="term" value="C:Ku70:Ku80 complex"/>
    <property type="evidence" value="ECO:0007669"/>
    <property type="project" value="Ensembl"/>
</dbReference>
<gene>
    <name evidence="1" type="primary">PAXX</name>
</gene>
<dbReference type="AlphaFoldDB" id="A0A671E4Z1"/>
<dbReference type="PANTHER" id="PTHR28586">
    <property type="entry name" value="PROTEIN PAXX"/>
    <property type="match status" value="1"/>
</dbReference>
<evidence type="ECO:0000313" key="1">
    <source>
        <dbReference type="Ensembl" id="ENSRFEP00010008296.1"/>
    </source>
</evidence>
<reference evidence="2" key="3">
    <citation type="submission" date="2018-12" db="EMBL/GenBank/DDBJ databases">
        <title>G10K-VGP greater horseshoe bat female genome, primary haplotype.</title>
        <authorList>
            <person name="Teeling E."/>
            <person name="Myers G."/>
            <person name="Vernes S."/>
            <person name="Pippel M."/>
            <person name="Winkler S."/>
            <person name="Fedrigo O."/>
            <person name="Rhie A."/>
            <person name="Koren S."/>
            <person name="Phillippy A."/>
            <person name="Lewin H."/>
            <person name="Damas J."/>
            <person name="Howe K."/>
            <person name="Mountcastle J."/>
            <person name="Jarvis E.D."/>
        </authorList>
    </citation>
    <scope>NUCLEOTIDE SEQUENCE [LARGE SCALE GENOMIC DNA]</scope>
</reference>
<dbReference type="GO" id="GO:0060090">
    <property type="term" value="F:molecular adaptor activity"/>
    <property type="evidence" value="ECO:0007669"/>
    <property type="project" value="Ensembl"/>
</dbReference>